<dbReference type="GO" id="GO:0009236">
    <property type="term" value="P:cobalamin biosynthetic process"/>
    <property type="evidence" value="ECO:0007669"/>
    <property type="project" value="UniProtKB-UniRule"/>
</dbReference>
<sequence length="312" mass="34988">MGIVIPLIAGYILDIIFGDPHSLPHPIRFIGLLIEKVESLLYFGKRFYKFKGLLLFIIITSISYLIPLYLIKLFDLFNLGFIISTLLIFQILATKSLYIETNKVYLALKKGDIKMAKKSLSLLVSRDTKDMKEVDIIRSTIETISENIVDGITSPLFYIFIGGAPLGMLYKAVNTLDSMVGYKNSKYMEFGYFSAKIDDVLNYIPARLTGLLLVIVSFLVGLDYKESYKILLRDKRNHSSPNSGFSEAAVAGALGIQLGGRVSYFGVMHNKPTMGNNYRDPNLGDIKKLYKVLFVTSFIFFSLGLGVLTLCM</sequence>
<evidence type="ECO:0000313" key="11">
    <source>
        <dbReference type="Proteomes" id="UP000323824"/>
    </source>
</evidence>
<dbReference type="UniPathway" id="UPA00148"/>
<evidence type="ECO:0000256" key="1">
    <source>
        <dbReference type="ARBA" id="ARBA00004651"/>
    </source>
</evidence>
<dbReference type="GO" id="GO:0015420">
    <property type="term" value="F:ABC-type vitamin B12 transporter activity"/>
    <property type="evidence" value="ECO:0007669"/>
    <property type="project" value="UniProtKB-UniRule"/>
</dbReference>
<name>A0A5C1QD20_9SPIO</name>
<evidence type="ECO:0000256" key="7">
    <source>
        <dbReference type="ARBA" id="ARBA00022989"/>
    </source>
</evidence>
<dbReference type="OrthoDB" id="9811967at2"/>
<dbReference type="PANTHER" id="PTHR34308:SF1">
    <property type="entry name" value="COBALAMIN BIOSYNTHESIS PROTEIN CBIB"/>
    <property type="match status" value="1"/>
</dbReference>
<evidence type="ECO:0000256" key="9">
    <source>
        <dbReference type="HAMAP-Rule" id="MF_00024"/>
    </source>
</evidence>
<organism evidence="10 11">
    <name type="scientific">Thiospirochaeta perfilievii</name>
    <dbReference type="NCBI Taxonomy" id="252967"/>
    <lineage>
        <taxon>Bacteria</taxon>
        <taxon>Pseudomonadati</taxon>
        <taxon>Spirochaetota</taxon>
        <taxon>Spirochaetia</taxon>
        <taxon>Spirochaetales</taxon>
        <taxon>Spirochaetaceae</taxon>
        <taxon>Thiospirochaeta</taxon>
    </lineage>
</organism>
<evidence type="ECO:0000313" key="10">
    <source>
        <dbReference type="EMBL" id="QEN04102.1"/>
    </source>
</evidence>
<evidence type="ECO:0000256" key="6">
    <source>
        <dbReference type="ARBA" id="ARBA00022692"/>
    </source>
</evidence>
<comment type="pathway">
    <text evidence="2 9">Cofactor biosynthesis; adenosylcobalamin biosynthesis.</text>
</comment>
<dbReference type="HAMAP" id="MF_00024">
    <property type="entry name" value="CobD_CbiB"/>
    <property type="match status" value="1"/>
</dbReference>
<dbReference type="EMBL" id="CP035807">
    <property type="protein sequence ID" value="QEN04102.1"/>
    <property type="molecule type" value="Genomic_DNA"/>
</dbReference>
<comment type="subcellular location">
    <subcellularLocation>
        <location evidence="1 9">Cell membrane</location>
        <topology evidence="1 9">Multi-pass membrane protein</topology>
    </subcellularLocation>
</comment>
<feature type="transmembrane region" description="Helical" evidence="9">
    <location>
        <begin position="289"/>
        <end position="311"/>
    </location>
</feature>
<feature type="transmembrane region" description="Helical" evidence="9">
    <location>
        <begin position="52"/>
        <end position="70"/>
    </location>
</feature>
<feature type="transmembrane region" description="Helical" evidence="9">
    <location>
        <begin position="204"/>
        <end position="224"/>
    </location>
</feature>
<dbReference type="PANTHER" id="PTHR34308">
    <property type="entry name" value="COBALAMIN BIOSYNTHESIS PROTEIN CBIB"/>
    <property type="match status" value="1"/>
</dbReference>
<reference evidence="10 11" key="2">
    <citation type="submission" date="2019-09" db="EMBL/GenBank/DDBJ databases">
        <title>Complete Genome Sequence and Methylome Analysis of free living Spirochaetas.</title>
        <authorList>
            <person name="Leshcheva N."/>
            <person name="Mikheeva N."/>
        </authorList>
    </citation>
    <scope>NUCLEOTIDE SEQUENCE [LARGE SCALE GENOMIC DNA]</scope>
    <source>
        <strain evidence="10 11">P</strain>
    </source>
</reference>
<evidence type="ECO:0000256" key="2">
    <source>
        <dbReference type="ARBA" id="ARBA00004953"/>
    </source>
</evidence>
<dbReference type="AlphaFoldDB" id="A0A5C1QD20"/>
<dbReference type="GO" id="GO:0005886">
    <property type="term" value="C:plasma membrane"/>
    <property type="evidence" value="ECO:0007669"/>
    <property type="project" value="UniProtKB-SubCell"/>
</dbReference>
<feature type="transmembrane region" description="Helical" evidence="9">
    <location>
        <begin position="156"/>
        <end position="173"/>
    </location>
</feature>
<keyword evidence="8 9" id="KW-0472">Membrane</keyword>
<accession>A0A5C1QD20</accession>
<evidence type="ECO:0000256" key="8">
    <source>
        <dbReference type="ARBA" id="ARBA00023136"/>
    </source>
</evidence>
<keyword evidence="11" id="KW-1185">Reference proteome</keyword>
<dbReference type="RefSeq" id="WP_149567359.1">
    <property type="nucleotide sequence ID" value="NZ_CP035807.1"/>
</dbReference>
<reference evidence="10 11" key="1">
    <citation type="submission" date="2019-02" db="EMBL/GenBank/DDBJ databases">
        <authorList>
            <person name="Fomenkov A."/>
            <person name="Dubinina G."/>
            <person name="Grabovich M."/>
            <person name="Vincze T."/>
            <person name="Roberts R.J."/>
        </authorList>
    </citation>
    <scope>NUCLEOTIDE SEQUENCE [LARGE SCALE GENOMIC DNA]</scope>
    <source>
        <strain evidence="10 11">P</strain>
    </source>
</reference>
<comment type="function">
    <text evidence="9">Converts cobyric acid to cobinamide by the addition of aminopropanol on the F carboxylic group.</text>
</comment>
<dbReference type="GO" id="GO:0048472">
    <property type="term" value="F:threonine-phosphate decarboxylase activity"/>
    <property type="evidence" value="ECO:0007669"/>
    <property type="project" value="InterPro"/>
</dbReference>
<proteinExistence type="inferred from homology"/>
<keyword evidence="6 9" id="KW-0812">Transmembrane</keyword>
<evidence type="ECO:0000256" key="5">
    <source>
        <dbReference type="ARBA" id="ARBA00022573"/>
    </source>
</evidence>
<dbReference type="Proteomes" id="UP000323824">
    <property type="component" value="Chromosome"/>
</dbReference>
<keyword evidence="5 9" id="KW-0169">Cobalamin biosynthesis</keyword>
<feature type="transmembrane region" description="Helical" evidence="9">
    <location>
        <begin position="76"/>
        <end position="93"/>
    </location>
</feature>
<keyword evidence="4 9" id="KW-1003">Cell membrane</keyword>
<gene>
    <name evidence="9 10" type="primary">cobD</name>
    <name evidence="10" type="ORF">EW093_05100</name>
</gene>
<dbReference type="Pfam" id="PF03186">
    <property type="entry name" value="CobD_Cbib"/>
    <property type="match status" value="1"/>
</dbReference>
<keyword evidence="7 9" id="KW-1133">Transmembrane helix</keyword>
<dbReference type="InterPro" id="IPR004485">
    <property type="entry name" value="Cobalamin_biosynth_CobD/CbiB"/>
</dbReference>
<comment type="similarity">
    <text evidence="3 9">Belongs to the CobD/CbiB family.</text>
</comment>
<dbReference type="KEGG" id="sper:EW093_05100"/>
<evidence type="ECO:0000256" key="3">
    <source>
        <dbReference type="ARBA" id="ARBA00006263"/>
    </source>
</evidence>
<dbReference type="NCBIfam" id="TIGR00380">
    <property type="entry name" value="cobal_cbiB"/>
    <property type="match status" value="1"/>
</dbReference>
<feature type="transmembrane region" description="Helical" evidence="9">
    <location>
        <begin position="245"/>
        <end position="269"/>
    </location>
</feature>
<evidence type="ECO:0000256" key="4">
    <source>
        <dbReference type="ARBA" id="ARBA00022475"/>
    </source>
</evidence>
<protein>
    <recommendedName>
        <fullName evidence="9">Cobalamin biosynthesis protein CobD</fullName>
    </recommendedName>
</protein>